<feature type="transmembrane region" description="Helical" evidence="2">
    <location>
        <begin position="156"/>
        <end position="173"/>
    </location>
</feature>
<sequence length="407" mass="44134">METITKRAFFNSWSTEPIPHLSISASGLIALADLSTIAQRTALAGGSSWLDSLLLAPGLHYQQAADALARETASFAVTATETQPDGTVLTYVINNQATVNYLERVARPGRVVTLDVGQIPPRYRGKARRRRRQSLGQRGTVWAEDGSPDLGWVSHLLYLISPLLTCVVFAFLIMMEDWWGLAFLLALMLSRVLNIWVIKQRTKPPADDPDHDRHDHDRHDRHHDHHHDHGGHHHNLLTEYLVDLGPGRGGVILRGMADDLRAVTASAWLRPKTFAEGYLEATAKVIVYLVASFSGNVTQAGSIALMALLLVSAALLALSNAHARGLRNNGRVVAPEPGTGGDGSGRGDGKHGTPGDPPYPLESASDSSWPGSSAASGFTGMDDWAEKGQVGNVRRDTGGFEKRVEYS</sequence>
<accession>A0AA38RQ95</accession>
<feature type="region of interest" description="Disordered" evidence="1">
    <location>
        <begin position="202"/>
        <end position="232"/>
    </location>
</feature>
<protein>
    <submittedName>
        <fullName evidence="3">Uncharacterized protein</fullName>
    </submittedName>
</protein>
<organism evidence="3 4">
    <name type="scientific">Pleurostoma richardsiae</name>
    <dbReference type="NCBI Taxonomy" id="41990"/>
    <lineage>
        <taxon>Eukaryota</taxon>
        <taxon>Fungi</taxon>
        <taxon>Dikarya</taxon>
        <taxon>Ascomycota</taxon>
        <taxon>Pezizomycotina</taxon>
        <taxon>Sordariomycetes</taxon>
        <taxon>Sordariomycetidae</taxon>
        <taxon>Calosphaeriales</taxon>
        <taxon>Pleurostomataceae</taxon>
        <taxon>Pleurostoma</taxon>
    </lineage>
</organism>
<feature type="compositionally biased region" description="Basic and acidic residues" evidence="1">
    <location>
        <begin position="204"/>
        <end position="218"/>
    </location>
</feature>
<feature type="compositionally biased region" description="Low complexity" evidence="1">
    <location>
        <begin position="363"/>
        <end position="376"/>
    </location>
</feature>
<comment type="caution">
    <text evidence="3">The sequence shown here is derived from an EMBL/GenBank/DDBJ whole genome shotgun (WGS) entry which is preliminary data.</text>
</comment>
<feature type="compositionally biased region" description="Basic and acidic residues" evidence="1">
    <location>
        <begin position="393"/>
        <end position="407"/>
    </location>
</feature>
<dbReference type="Gene3D" id="3.40.50.1980">
    <property type="entry name" value="Nitrogenase molybdenum iron protein domain"/>
    <property type="match status" value="1"/>
</dbReference>
<feature type="transmembrane region" description="Helical" evidence="2">
    <location>
        <begin position="179"/>
        <end position="198"/>
    </location>
</feature>
<dbReference type="Proteomes" id="UP001174694">
    <property type="component" value="Unassembled WGS sequence"/>
</dbReference>
<evidence type="ECO:0000256" key="2">
    <source>
        <dbReference type="SAM" id="Phobius"/>
    </source>
</evidence>
<feature type="region of interest" description="Disordered" evidence="1">
    <location>
        <begin position="329"/>
        <end position="407"/>
    </location>
</feature>
<evidence type="ECO:0000256" key="1">
    <source>
        <dbReference type="SAM" id="MobiDB-lite"/>
    </source>
</evidence>
<keyword evidence="2" id="KW-1133">Transmembrane helix</keyword>
<proteinExistence type="predicted"/>
<feature type="transmembrane region" description="Helical" evidence="2">
    <location>
        <begin position="300"/>
        <end position="318"/>
    </location>
</feature>
<keyword evidence="2" id="KW-0472">Membrane</keyword>
<dbReference type="EMBL" id="JANBVO010000003">
    <property type="protein sequence ID" value="KAJ9155314.1"/>
    <property type="molecule type" value="Genomic_DNA"/>
</dbReference>
<evidence type="ECO:0000313" key="3">
    <source>
        <dbReference type="EMBL" id="KAJ9155314.1"/>
    </source>
</evidence>
<keyword evidence="4" id="KW-1185">Reference proteome</keyword>
<evidence type="ECO:0000313" key="4">
    <source>
        <dbReference type="Proteomes" id="UP001174694"/>
    </source>
</evidence>
<name>A0AA38RQ95_9PEZI</name>
<reference evidence="3" key="1">
    <citation type="submission" date="2022-07" db="EMBL/GenBank/DDBJ databases">
        <title>Fungi with potential for degradation of polypropylene.</title>
        <authorList>
            <person name="Gostincar C."/>
        </authorList>
    </citation>
    <scope>NUCLEOTIDE SEQUENCE</scope>
    <source>
        <strain evidence="3">EXF-13308</strain>
    </source>
</reference>
<feature type="compositionally biased region" description="Basic residues" evidence="1">
    <location>
        <begin position="219"/>
        <end position="232"/>
    </location>
</feature>
<dbReference type="AlphaFoldDB" id="A0AA38RQ95"/>
<gene>
    <name evidence="3" type="ORF">NKR23_g1930</name>
</gene>
<keyword evidence="2" id="KW-0812">Transmembrane</keyword>